<reference evidence="2 3" key="1">
    <citation type="journal article" date="2015" name="Int. J. Syst. Evol. Microbiol.">
        <title>Hyunsoonleella pacifica sp. nov., isolated from seawater of South Pacific Gyre.</title>
        <authorList>
            <person name="Gao X."/>
            <person name="Zhang Z."/>
            <person name="Dai X."/>
            <person name="Zhang X.H."/>
        </authorList>
    </citation>
    <scope>NUCLEOTIDE SEQUENCE [LARGE SCALE GENOMIC DNA]</scope>
    <source>
        <strain evidence="2 3">SW033</strain>
    </source>
</reference>
<keyword evidence="1" id="KW-0732">Signal</keyword>
<evidence type="ECO:0000313" key="3">
    <source>
        <dbReference type="Proteomes" id="UP000292372"/>
    </source>
</evidence>
<proteinExistence type="predicted"/>
<dbReference type="RefSeq" id="WP_130936978.1">
    <property type="nucleotide sequence ID" value="NZ_BMEE01000004.1"/>
</dbReference>
<dbReference type="OrthoDB" id="1436952at2"/>
<organism evidence="2 3">
    <name type="scientific">Hyunsoonleella pacifica</name>
    <dbReference type="NCBI Taxonomy" id="1080224"/>
    <lineage>
        <taxon>Bacteria</taxon>
        <taxon>Pseudomonadati</taxon>
        <taxon>Bacteroidota</taxon>
        <taxon>Flavobacteriia</taxon>
        <taxon>Flavobacteriales</taxon>
        <taxon>Flavobacteriaceae</taxon>
    </lineage>
</organism>
<feature type="chain" id="PRO_5020528872" description="Carboxypeptidase-like regulatory domain-containing protein" evidence="1">
    <location>
        <begin position="19"/>
        <end position="261"/>
    </location>
</feature>
<protein>
    <recommendedName>
        <fullName evidence="4">Carboxypeptidase-like regulatory domain-containing protein</fullName>
    </recommendedName>
</protein>
<dbReference type="AlphaFoldDB" id="A0A4Q9FNZ2"/>
<comment type="caution">
    <text evidence="2">The sequence shown here is derived from an EMBL/GenBank/DDBJ whole genome shotgun (WGS) entry which is preliminary data.</text>
</comment>
<evidence type="ECO:0000313" key="2">
    <source>
        <dbReference type="EMBL" id="TBN15493.1"/>
    </source>
</evidence>
<dbReference type="InterPro" id="IPR008969">
    <property type="entry name" value="CarboxyPept-like_regulatory"/>
</dbReference>
<dbReference type="EMBL" id="SIRS01000004">
    <property type="protein sequence ID" value="TBN15493.1"/>
    <property type="molecule type" value="Genomic_DNA"/>
</dbReference>
<keyword evidence="3" id="KW-1185">Reference proteome</keyword>
<evidence type="ECO:0000256" key="1">
    <source>
        <dbReference type="SAM" id="SignalP"/>
    </source>
</evidence>
<dbReference type="Proteomes" id="UP000292372">
    <property type="component" value="Unassembled WGS sequence"/>
</dbReference>
<evidence type="ECO:0008006" key="4">
    <source>
        <dbReference type="Google" id="ProtNLM"/>
    </source>
</evidence>
<gene>
    <name evidence="2" type="ORF">EYD46_10175</name>
</gene>
<name>A0A4Q9FNZ2_9FLAO</name>
<sequence>MKLILLFIILFSIQFGIAQSTEITGVVKSNVDVENIHVINKTAQKFTVTDSRGKFTIPVSLNDTLSFSSVQYQPKIIIVSQEILESKTVLVILEEQINELEKITLRDGLSGDLTSDMTAVKLVKPTALHLNEVDMSSIRLDNLALEKKETLDHYKYILNPDTRFYQPDIIKIIESVLKIDMTIRSGILKDKTKVKPKTLLEIYNRERISKDFNVPMDKVDDFLLYIEKKGFESSLLEPENMFLLVEFLMNSSEVFNRDGKK</sequence>
<dbReference type="SUPFAM" id="SSF49464">
    <property type="entry name" value="Carboxypeptidase regulatory domain-like"/>
    <property type="match status" value="1"/>
</dbReference>
<accession>A0A4Q9FNZ2</accession>
<feature type="signal peptide" evidence="1">
    <location>
        <begin position="1"/>
        <end position="18"/>
    </location>
</feature>